<dbReference type="Pfam" id="PF19813">
    <property type="entry name" value="DUF6296"/>
    <property type="match status" value="1"/>
</dbReference>
<dbReference type="Proteomes" id="UP001501752">
    <property type="component" value="Unassembled WGS sequence"/>
</dbReference>
<gene>
    <name evidence="1" type="ORF">GCM10023235_66810</name>
</gene>
<organism evidence="1 2">
    <name type="scientific">Kitasatospora terrestris</name>
    <dbReference type="NCBI Taxonomy" id="258051"/>
    <lineage>
        <taxon>Bacteria</taxon>
        <taxon>Bacillati</taxon>
        <taxon>Actinomycetota</taxon>
        <taxon>Actinomycetes</taxon>
        <taxon>Kitasatosporales</taxon>
        <taxon>Streptomycetaceae</taxon>
        <taxon>Kitasatospora</taxon>
    </lineage>
</organism>
<evidence type="ECO:0000313" key="2">
    <source>
        <dbReference type="Proteomes" id="UP001501752"/>
    </source>
</evidence>
<proteinExistence type="predicted"/>
<dbReference type="EMBL" id="BAABIS010000001">
    <property type="protein sequence ID" value="GAA4877480.1"/>
    <property type="molecule type" value="Genomic_DNA"/>
</dbReference>
<evidence type="ECO:0000313" key="1">
    <source>
        <dbReference type="EMBL" id="GAA4877480.1"/>
    </source>
</evidence>
<dbReference type="RefSeq" id="WP_345700629.1">
    <property type="nucleotide sequence ID" value="NZ_BAABIS010000001.1"/>
</dbReference>
<name>A0ABP9EI29_9ACTN</name>
<protein>
    <submittedName>
        <fullName evidence="1">Uncharacterized protein</fullName>
    </submittedName>
</protein>
<sequence length="77" mass="7595">MTGNPRYAVTVPAPFGSHSPPQVVIVEYTGGHTAAGSPVYGDPETGLQVEIHGGAARVLAPGSGPAPPACLHAVPVG</sequence>
<dbReference type="InterPro" id="IPR046263">
    <property type="entry name" value="DUF6296"/>
</dbReference>
<accession>A0ABP9EI29</accession>
<keyword evidence="2" id="KW-1185">Reference proteome</keyword>
<reference evidence="2" key="1">
    <citation type="journal article" date="2019" name="Int. J. Syst. Evol. Microbiol.">
        <title>The Global Catalogue of Microorganisms (GCM) 10K type strain sequencing project: providing services to taxonomists for standard genome sequencing and annotation.</title>
        <authorList>
            <consortium name="The Broad Institute Genomics Platform"/>
            <consortium name="The Broad Institute Genome Sequencing Center for Infectious Disease"/>
            <person name="Wu L."/>
            <person name="Ma J."/>
        </authorList>
    </citation>
    <scope>NUCLEOTIDE SEQUENCE [LARGE SCALE GENOMIC DNA]</scope>
    <source>
        <strain evidence="2">JCM 13006</strain>
    </source>
</reference>
<comment type="caution">
    <text evidence="1">The sequence shown here is derived from an EMBL/GenBank/DDBJ whole genome shotgun (WGS) entry which is preliminary data.</text>
</comment>